<keyword evidence="1 3" id="KW-0479">Metal-binding</keyword>
<evidence type="ECO:0000313" key="6">
    <source>
        <dbReference type="Proteomes" id="UP001642487"/>
    </source>
</evidence>
<dbReference type="InterPro" id="IPR050231">
    <property type="entry name" value="Iron_ascorbate_oxido_reductase"/>
</dbReference>
<reference evidence="5 6" key="1">
    <citation type="submission" date="2024-03" db="EMBL/GenBank/DDBJ databases">
        <authorList>
            <person name="Gkanogiannis A."/>
            <person name="Becerra Lopez-Lavalle L."/>
        </authorList>
    </citation>
    <scope>NUCLEOTIDE SEQUENCE [LARGE SCALE GENOMIC DNA]</scope>
</reference>
<accession>A0ABP0ZCB8</accession>
<dbReference type="Pfam" id="PF14226">
    <property type="entry name" value="DIOX_N"/>
    <property type="match status" value="1"/>
</dbReference>
<dbReference type="Pfam" id="PF03171">
    <property type="entry name" value="2OG-FeII_Oxy"/>
    <property type="match status" value="1"/>
</dbReference>
<dbReference type="PROSITE" id="PS51471">
    <property type="entry name" value="FE2OG_OXY"/>
    <property type="match status" value="1"/>
</dbReference>
<sequence>MPTFSTLDLNLRNIDNNPSSSPSKIPIPSQFVWPDHEKPTLNLPQLHMPSIDLMSAISGNPVALSETCFLLDQVCRKHGFFIVVNHGVDAELIAKAHEFMDLFFGMKVEEKQRAERKVGEHCGYANGFVGRFSCKLPWKETLSFRYSADCNRNVVEDYFVNALGEDWRNVGKLYQQYCQAMSKVSLTIMELLGMSLGVGRSYFRDFFEGNESIMRLNYYPICQNPDQTLGTGPHCDPTSLTILHQHDSVHGLQVFVDQQWHSIPPNPQAFVVNIGDTFTALSNGMYKSCLHRAVVNEEAVRKSLAFFLCPNEEKVVKPPGCLVDEKNPRIFPDFRWPTFLHFSQEHYRADEKTLHAFSNWLFQTKFSTTLDSLSKC</sequence>
<proteinExistence type="inferred from homology"/>
<dbReference type="InterPro" id="IPR005123">
    <property type="entry name" value="Oxoglu/Fe-dep_dioxygenase_dom"/>
</dbReference>
<dbReference type="EMBL" id="OZ021743">
    <property type="protein sequence ID" value="CAK9328490.1"/>
    <property type="molecule type" value="Genomic_DNA"/>
</dbReference>
<keyword evidence="2 3" id="KW-0408">Iron</keyword>
<dbReference type="InterPro" id="IPR044861">
    <property type="entry name" value="IPNS-like_FE2OG_OXY"/>
</dbReference>
<evidence type="ECO:0000256" key="1">
    <source>
        <dbReference type="ARBA" id="ARBA00022723"/>
    </source>
</evidence>
<evidence type="ECO:0000313" key="5">
    <source>
        <dbReference type="EMBL" id="CAK9328490.1"/>
    </source>
</evidence>
<keyword evidence="6" id="KW-1185">Reference proteome</keyword>
<dbReference type="PRINTS" id="PR00682">
    <property type="entry name" value="IPNSYNTHASE"/>
</dbReference>
<evidence type="ECO:0000256" key="3">
    <source>
        <dbReference type="RuleBase" id="RU003682"/>
    </source>
</evidence>
<dbReference type="InterPro" id="IPR027443">
    <property type="entry name" value="IPNS-like_sf"/>
</dbReference>
<dbReference type="PANTHER" id="PTHR47990">
    <property type="entry name" value="2-OXOGLUTARATE (2OG) AND FE(II)-DEPENDENT OXYGENASE SUPERFAMILY PROTEIN-RELATED"/>
    <property type="match status" value="1"/>
</dbReference>
<feature type="domain" description="Fe2OG dioxygenase" evidence="4">
    <location>
        <begin position="209"/>
        <end position="310"/>
    </location>
</feature>
<comment type="similarity">
    <text evidence="3">Belongs to the iron/ascorbate-dependent oxidoreductase family.</text>
</comment>
<evidence type="ECO:0000256" key="2">
    <source>
        <dbReference type="ARBA" id="ARBA00023004"/>
    </source>
</evidence>
<keyword evidence="3" id="KW-0560">Oxidoreductase</keyword>
<gene>
    <name evidence="5" type="ORF">CITCOLO1_LOCUS20908</name>
</gene>
<dbReference type="Proteomes" id="UP001642487">
    <property type="component" value="Chromosome 9"/>
</dbReference>
<dbReference type="SUPFAM" id="SSF51197">
    <property type="entry name" value="Clavaminate synthase-like"/>
    <property type="match status" value="1"/>
</dbReference>
<dbReference type="Gene3D" id="2.60.120.330">
    <property type="entry name" value="B-lactam Antibiotic, Isopenicillin N Synthase, Chain"/>
    <property type="match status" value="1"/>
</dbReference>
<organism evidence="5 6">
    <name type="scientific">Citrullus colocynthis</name>
    <name type="common">colocynth</name>
    <dbReference type="NCBI Taxonomy" id="252529"/>
    <lineage>
        <taxon>Eukaryota</taxon>
        <taxon>Viridiplantae</taxon>
        <taxon>Streptophyta</taxon>
        <taxon>Embryophyta</taxon>
        <taxon>Tracheophyta</taxon>
        <taxon>Spermatophyta</taxon>
        <taxon>Magnoliopsida</taxon>
        <taxon>eudicotyledons</taxon>
        <taxon>Gunneridae</taxon>
        <taxon>Pentapetalae</taxon>
        <taxon>rosids</taxon>
        <taxon>fabids</taxon>
        <taxon>Cucurbitales</taxon>
        <taxon>Cucurbitaceae</taxon>
        <taxon>Benincaseae</taxon>
        <taxon>Citrullus</taxon>
    </lineage>
</organism>
<name>A0ABP0ZCB8_9ROSI</name>
<protein>
    <recommendedName>
        <fullName evidence="4">Fe2OG dioxygenase domain-containing protein</fullName>
    </recommendedName>
</protein>
<dbReference type="InterPro" id="IPR026992">
    <property type="entry name" value="DIOX_N"/>
</dbReference>
<evidence type="ECO:0000259" key="4">
    <source>
        <dbReference type="PROSITE" id="PS51471"/>
    </source>
</evidence>